<dbReference type="SMART" id="SM00956">
    <property type="entry name" value="RQC"/>
    <property type="match status" value="1"/>
</dbReference>
<dbReference type="GO" id="GO:0003677">
    <property type="term" value="F:DNA binding"/>
    <property type="evidence" value="ECO:0007669"/>
    <property type="project" value="UniProtKB-KW"/>
</dbReference>
<keyword evidence="14" id="KW-0413">Isomerase</keyword>
<evidence type="ECO:0000313" key="22">
    <source>
        <dbReference type="Proteomes" id="UP000247755"/>
    </source>
</evidence>
<organism evidence="21 22">
    <name type="scientific">Burkholderia pyrrocinia</name>
    <name type="common">Pseudomonas pyrrocinia</name>
    <dbReference type="NCBI Taxonomy" id="60550"/>
    <lineage>
        <taxon>Bacteria</taxon>
        <taxon>Pseudomonadati</taxon>
        <taxon>Pseudomonadota</taxon>
        <taxon>Betaproteobacteria</taxon>
        <taxon>Burkholderiales</taxon>
        <taxon>Burkholderiaceae</taxon>
        <taxon>Burkholderia</taxon>
        <taxon>Burkholderia cepacia complex</taxon>
    </lineage>
</organism>
<dbReference type="GO" id="GO:0046872">
    <property type="term" value="F:metal ion binding"/>
    <property type="evidence" value="ECO:0007669"/>
    <property type="project" value="UniProtKB-KW"/>
</dbReference>
<dbReference type="Pfam" id="PF00270">
    <property type="entry name" value="DEAD"/>
    <property type="match status" value="1"/>
</dbReference>
<dbReference type="GO" id="GO:0005737">
    <property type="term" value="C:cytoplasm"/>
    <property type="evidence" value="ECO:0007669"/>
    <property type="project" value="TreeGrafter"/>
</dbReference>
<dbReference type="PROSITE" id="PS51194">
    <property type="entry name" value="HELICASE_CTER"/>
    <property type="match status" value="1"/>
</dbReference>
<dbReference type="GO" id="GO:0006310">
    <property type="term" value="P:DNA recombination"/>
    <property type="evidence" value="ECO:0007669"/>
    <property type="project" value="UniProtKB-UniRule"/>
</dbReference>
<evidence type="ECO:0000256" key="6">
    <source>
        <dbReference type="ARBA" id="ARBA00022763"/>
    </source>
</evidence>
<dbReference type="InterPro" id="IPR006293">
    <property type="entry name" value="DNA_helicase_ATP-dep_RecQ_bac"/>
</dbReference>
<evidence type="ECO:0000256" key="9">
    <source>
        <dbReference type="ARBA" id="ARBA00022833"/>
    </source>
</evidence>
<dbReference type="InterPro" id="IPR004589">
    <property type="entry name" value="DNA_helicase_ATP-dep_RecQ"/>
</dbReference>
<dbReference type="GO" id="GO:0009378">
    <property type="term" value="F:four-way junction helicase activity"/>
    <property type="evidence" value="ECO:0007669"/>
    <property type="project" value="TreeGrafter"/>
</dbReference>
<dbReference type="CDD" id="cd17920">
    <property type="entry name" value="DEXHc_RecQ"/>
    <property type="match status" value="1"/>
</dbReference>
<dbReference type="GO" id="GO:0030894">
    <property type="term" value="C:replisome"/>
    <property type="evidence" value="ECO:0007669"/>
    <property type="project" value="TreeGrafter"/>
</dbReference>
<keyword evidence="4" id="KW-0479">Metal-binding</keyword>
<dbReference type="SMART" id="SM00490">
    <property type="entry name" value="HELICc"/>
    <property type="match status" value="1"/>
</dbReference>
<keyword evidence="10" id="KW-0067">ATP-binding</keyword>
<dbReference type="FunFam" id="1.10.10.10:FF:000175">
    <property type="entry name" value="ATP-dependent DNA helicase RecQ"/>
    <property type="match status" value="1"/>
</dbReference>
<comment type="similarity">
    <text evidence="3">Belongs to the helicase family. RecQ subfamily.</text>
</comment>
<dbReference type="Pfam" id="PF09382">
    <property type="entry name" value="RQC"/>
    <property type="match status" value="1"/>
</dbReference>
<comment type="caution">
    <text evidence="21">The sequence shown here is derived from an EMBL/GenBank/DDBJ whole genome shotgun (WGS) entry which is preliminary data.</text>
</comment>
<dbReference type="FunFam" id="3.40.50.300:FF:000296">
    <property type="entry name" value="ATP-dependent DNA helicase RecQ"/>
    <property type="match status" value="1"/>
</dbReference>
<dbReference type="Pfam" id="PF00570">
    <property type="entry name" value="HRDC"/>
    <property type="match status" value="1"/>
</dbReference>
<evidence type="ECO:0000256" key="15">
    <source>
        <dbReference type="ARBA" id="ARBA00034617"/>
    </source>
</evidence>
<dbReference type="GO" id="GO:0043590">
    <property type="term" value="C:bacterial nucleoid"/>
    <property type="evidence" value="ECO:0007669"/>
    <property type="project" value="TreeGrafter"/>
</dbReference>
<evidence type="ECO:0000259" key="18">
    <source>
        <dbReference type="PROSITE" id="PS50967"/>
    </source>
</evidence>
<dbReference type="GO" id="GO:0043138">
    <property type="term" value="F:3'-5' DNA helicase activity"/>
    <property type="evidence" value="ECO:0007669"/>
    <property type="project" value="UniProtKB-EC"/>
</dbReference>
<protein>
    <recommendedName>
        <fullName evidence="16">DNA helicase RecQ</fullName>
        <ecNumber evidence="16">5.6.2.4</ecNumber>
    </recommendedName>
</protein>
<dbReference type="Gene3D" id="3.40.50.300">
    <property type="entry name" value="P-loop containing nucleotide triphosphate hydrolases"/>
    <property type="match status" value="2"/>
</dbReference>
<keyword evidence="5" id="KW-0547">Nucleotide-binding</keyword>
<keyword evidence="6" id="KW-0227">DNA damage</keyword>
<dbReference type="Proteomes" id="UP000247755">
    <property type="component" value="Unassembled WGS sequence"/>
</dbReference>
<evidence type="ECO:0000256" key="3">
    <source>
        <dbReference type="ARBA" id="ARBA00005446"/>
    </source>
</evidence>
<dbReference type="NCBIfam" id="TIGR01389">
    <property type="entry name" value="recQ"/>
    <property type="match status" value="1"/>
</dbReference>
<dbReference type="PANTHER" id="PTHR13710">
    <property type="entry name" value="DNA HELICASE RECQ FAMILY MEMBER"/>
    <property type="match status" value="1"/>
</dbReference>
<dbReference type="GO" id="GO:0005524">
    <property type="term" value="F:ATP binding"/>
    <property type="evidence" value="ECO:0007669"/>
    <property type="project" value="UniProtKB-KW"/>
</dbReference>
<dbReference type="InterPro" id="IPR044876">
    <property type="entry name" value="HRDC_dom_sf"/>
</dbReference>
<dbReference type="GO" id="GO:0006260">
    <property type="term" value="P:DNA replication"/>
    <property type="evidence" value="ECO:0007669"/>
    <property type="project" value="InterPro"/>
</dbReference>
<evidence type="ECO:0000256" key="2">
    <source>
        <dbReference type="ARBA" id="ARBA00001947"/>
    </source>
</evidence>
<keyword evidence="13" id="KW-0234">DNA repair</keyword>
<evidence type="ECO:0000256" key="1">
    <source>
        <dbReference type="ARBA" id="ARBA00001946"/>
    </source>
</evidence>
<feature type="domain" description="HRDC" evidence="18">
    <location>
        <begin position="579"/>
        <end position="652"/>
    </location>
</feature>
<reference evidence="21 22" key="1">
    <citation type="submission" date="2018-05" db="EMBL/GenBank/DDBJ databases">
        <title>Comparative genomics of bacterial root endophytes of switchgrass collected from native prairies over two seasons.</title>
        <authorList>
            <person name="Tang Y."/>
        </authorList>
    </citation>
    <scope>NUCLEOTIDE SEQUENCE [LARGE SCALE GENOMIC DNA]</scope>
    <source>
        <strain evidence="21 22">NFIX32</strain>
    </source>
</reference>
<dbReference type="InterPro" id="IPR032284">
    <property type="entry name" value="RecQ_Zn-bd"/>
</dbReference>
<dbReference type="SMART" id="SM00341">
    <property type="entry name" value="HRDC"/>
    <property type="match status" value="1"/>
</dbReference>
<dbReference type="AlphaFoldDB" id="A0A318IAE4"/>
<dbReference type="CDD" id="cd18794">
    <property type="entry name" value="SF2_C_RecQ"/>
    <property type="match status" value="1"/>
</dbReference>
<sequence>MRANEPCPIGQRCTIRHASRERVVKIAVILPPSSFSLMSRALEILDEVFGYSAFRGQQGEIVEHVAGGGDCLVLMPTGGGKSLCYQIPALLRRETGQGAGIVVSPLIALMQDQVAALREVGVRAAYLNSTLSGAEAAATERALREGEIDLLYVAPERLMTGRFLELLERAKIGLFAIDEAHCVSQWGHDFRPEYIQLSVLHERFPSVPRIALTATADAITRDEIIHRLALDDARVFISSFDRPNIRYRIVEKDNARSQLLDFIRAEHTNADGTTDAGVVYCLSRRKVEETAEWLKAQGVRALPYHAGMEFEVRQKHQEMFQREEGIVMCATIAFGMGIDKPDVRFVAHLDLPKSVEGYYQETGRAGRDGMPANAWMAYGLGDVVQQRKMIDESDADDAHKRVQTSKLDALLGLCETISCRRVRLLNYFGEASQPCGNCDTCLEPPDSWDATREAQMALSCVFRAQRSSGFNFGSSHLIEILRGGRTEKVLQRGHDQLSTFGIGASLSEPEWRAIFRQLVAYGYLAVDHGGFGALMLTEAAKPVLKNEEKVTLRRYVKPQRTRQSSSRSGTRVDPTAGMGTRERARWDALRAWRAETAKTDGVPAYVIFHDATLAEIARNAPETIDDLRHIPGMGVRKLERFGDEIIDVVESA</sequence>
<dbReference type="GO" id="GO:0006281">
    <property type="term" value="P:DNA repair"/>
    <property type="evidence" value="ECO:0007669"/>
    <property type="project" value="UniProtKB-KW"/>
</dbReference>
<feature type="region of interest" description="Disordered" evidence="17">
    <location>
        <begin position="557"/>
        <end position="579"/>
    </location>
</feature>
<dbReference type="Gene3D" id="1.10.150.80">
    <property type="entry name" value="HRDC domain"/>
    <property type="match status" value="1"/>
</dbReference>
<dbReference type="EMBL" id="QJJY01000019">
    <property type="protein sequence ID" value="PXX28137.1"/>
    <property type="molecule type" value="Genomic_DNA"/>
</dbReference>
<dbReference type="InterPro" id="IPR001650">
    <property type="entry name" value="Helicase_C-like"/>
</dbReference>
<dbReference type="InterPro" id="IPR018982">
    <property type="entry name" value="RQC_domain"/>
</dbReference>
<dbReference type="InterPro" id="IPR014001">
    <property type="entry name" value="Helicase_ATP-bd"/>
</dbReference>
<dbReference type="Pfam" id="PF00271">
    <property type="entry name" value="Helicase_C"/>
    <property type="match status" value="1"/>
</dbReference>
<comment type="catalytic activity">
    <reaction evidence="15">
        <text>Couples ATP hydrolysis with the unwinding of duplex DNA by translocating in the 3'-5' direction.</text>
        <dbReference type="EC" id="5.6.2.4"/>
    </reaction>
</comment>
<dbReference type="PANTHER" id="PTHR13710:SF105">
    <property type="entry name" value="ATP-DEPENDENT DNA HELICASE Q1"/>
    <property type="match status" value="1"/>
</dbReference>
<name>A0A318IAE4_BURPY</name>
<keyword evidence="12" id="KW-0233">DNA recombination</keyword>
<evidence type="ECO:0000256" key="4">
    <source>
        <dbReference type="ARBA" id="ARBA00022723"/>
    </source>
</evidence>
<dbReference type="Gene3D" id="1.10.10.10">
    <property type="entry name" value="Winged helix-like DNA-binding domain superfamily/Winged helix DNA-binding domain"/>
    <property type="match status" value="1"/>
</dbReference>
<keyword evidence="11" id="KW-0238">DNA-binding</keyword>
<evidence type="ECO:0000256" key="11">
    <source>
        <dbReference type="ARBA" id="ARBA00023125"/>
    </source>
</evidence>
<dbReference type="SMART" id="SM00487">
    <property type="entry name" value="DEXDc"/>
    <property type="match status" value="1"/>
</dbReference>
<dbReference type="GO" id="GO:0016787">
    <property type="term" value="F:hydrolase activity"/>
    <property type="evidence" value="ECO:0007669"/>
    <property type="project" value="UniProtKB-KW"/>
</dbReference>
<dbReference type="FunFam" id="3.40.50.300:FF:000156">
    <property type="entry name" value="ATP-dependent DNA helicase recQ"/>
    <property type="match status" value="1"/>
</dbReference>
<evidence type="ECO:0000256" key="7">
    <source>
        <dbReference type="ARBA" id="ARBA00022801"/>
    </source>
</evidence>
<dbReference type="Pfam" id="PF16124">
    <property type="entry name" value="RecQ_Zn_bind"/>
    <property type="match status" value="1"/>
</dbReference>
<evidence type="ECO:0000256" key="13">
    <source>
        <dbReference type="ARBA" id="ARBA00023204"/>
    </source>
</evidence>
<evidence type="ECO:0000256" key="17">
    <source>
        <dbReference type="SAM" id="MobiDB-lite"/>
    </source>
</evidence>
<dbReference type="EC" id="5.6.2.4" evidence="16"/>
<dbReference type="InterPro" id="IPR010997">
    <property type="entry name" value="HRDC-like_sf"/>
</dbReference>
<evidence type="ECO:0000256" key="12">
    <source>
        <dbReference type="ARBA" id="ARBA00023172"/>
    </source>
</evidence>
<evidence type="ECO:0000259" key="19">
    <source>
        <dbReference type="PROSITE" id="PS51192"/>
    </source>
</evidence>
<comment type="cofactor">
    <cofactor evidence="2">
        <name>Zn(2+)</name>
        <dbReference type="ChEBI" id="CHEBI:29105"/>
    </cofactor>
</comment>
<evidence type="ECO:0000256" key="16">
    <source>
        <dbReference type="NCBIfam" id="TIGR01389"/>
    </source>
</evidence>
<evidence type="ECO:0000259" key="20">
    <source>
        <dbReference type="PROSITE" id="PS51194"/>
    </source>
</evidence>
<keyword evidence="7" id="KW-0378">Hydrolase</keyword>
<accession>A0A318IAE4</accession>
<dbReference type="SUPFAM" id="SSF52540">
    <property type="entry name" value="P-loop containing nucleoside triphosphate hydrolases"/>
    <property type="match status" value="2"/>
</dbReference>
<dbReference type="InterPro" id="IPR027417">
    <property type="entry name" value="P-loop_NTPase"/>
</dbReference>
<feature type="compositionally biased region" description="Low complexity" evidence="17">
    <location>
        <begin position="561"/>
        <end position="571"/>
    </location>
</feature>
<dbReference type="PROSITE" id="PS51192">
    <property type="entry name" value="HELICASE_ATP_BIND_1"/>
    <property type="match status" value="1"/>
</dbReference>
<keyword evidence="9" id="KW-0862">Zinc</keyword>
<dbReference type="PROSITE" id="PS50967">
    <property type="entry name" value="HRDC"/>
    <property type="match status" value="1"/>
</dbReference>
<evidence type="ECO:0000256" key="14">
    <source>
        <dbReference type="ARBA" id="ARBA00023235"/>
    </source>
</evidence>
<dbReference type="SUPFAM" id="SSF47819">
    <property type="entry name" value="HRDC-like"/>
    <property type="match status" value="1"/>
</dbReference>
<gene>
    <name evidence="21" type="ORF">NA66_1019111</name>
</gene>
<evidence type="ECO:0000256" key="5">
    <source>
        <dbReference type="ARBA" id="ARBA00022741"/>
    </source>
</evidence>
<evidence type="ECO:0000313" key="21">
    <source>
        <dbReference type="EMBL" id="PXX28137.1"/>
    </source>
</evidence>
<keyword evidence="8 21" id="KW-0347">Helicase</keyword>
<evidence type="ECO:0000256" key="8">
    <source>
        <dbReference type="ARBA" id="ARBA00022806"/>
    </source>
</evidence>
<feature type="domain" description="Helicase C-terminal" evidence="20">
    <location>
        <begin position="255"/>
        <end position="410"/>
    </location>
</feature>
<evidence type="ECO:0000256" key="10">
    <source>
        <dbReference type="ARBA" id="ARBA00022840"/>
    </source>
</evidence>
<comment type="cofactor">
    <cofactor evidence="1">
        <name>Mg(2+)</name>
        <dbReference type="ChEBI" id="CHEBI:18420"/>
    </cofactor>
</comment>
<dbReference type="InterPro" id="IPR002121">
    <property type="entry name" value="HRDC_dom"/>
</dbReference>
<dbReference type="InterPro" id="IPR036388">
    <property type="entry name" value="WH-like_DNA-bd_sf"/>
</dbReference>
<dbReference type="NCBIfam" id="TIGR00614">
    <property type="entry name" value="recQ_fam"/>
    <property type="match status" value="1"/>
</dbReference>
<dbReference type="InterPro" id="IPR011545">
    <property type="entry name" value="DEAD/DEAH_box_helicase_dom"/>
</dbReference>
<dbReference type="GO" id="GO:0009432">
    <property type="term" value="P:SOS response"/>
    <property type="evidence" value="ECO:0007669"/>
    <property type="project" value="UniProtKB-UniRule"/>
</dbReference>
<proteinExistence type="inferred from homology"/>
<feature type="domain" description="Helicase ATP-binding" evidence="19">
    <location>
        <begin position="62"/>
        <end position="234"/>
    </location>
</feature>